<keyword evidence="3" id="KW-1185">Reference proteome</keyword>
<proteinExistence type="predicted"/>
<reference evidence="2 3" key="1">
    <citation type="submission" date="2018-10" db="EMBL/GenBank/DDBJ databases">
        <title>A high-quality apple genome assembly.</title>
        <authorList>
            <person name="Hu J."/>
        </authorList>
    </citation>
    <scope>NUCLEOTIDE SEQUENCE [LARGE SCALE GENOMIC DNA]</scope>
    <source>
        <strain evidence="3">cv. HFTH1</strain>
        <tissue evidence="2">Young leaf</tissue>
    </source>
</reference>
<comment type="caution">
    <text evidence="2">The sequence shown here is derived from an EMBL/GenBank/DDBJ whole genome shotgun (WGS) entry which is preliminary data.</text>
</comment>
<gene>
    <name evidence="2" type="ORF">DVH24_010225</name>
</gene>
<feature type="compositionally biased region" description="Polar residues" evidence="1">
    <location>
        <begin position="79"/>
        <end position="89"/>
    </location>
</feature>
<feature type="compositionally biased region" description="Low complexity" evidence="1">
    <location>
        <begin position="92"/>
        <end position="111"/>
    </location>
</feature>
<dbReference type="AlphaFoldDB" id="A0A498JR39"/>
<name>A0A498JR39_MALDO</name>
<dbReference type="STRING" id="3750.A0A498JR39"/>
<feature type="region of interest" description="Disordered" evidence="1">
    <location>
        <begin position="73"/>
        <end position="111"/>
    </location>
</feature>
<organism evidence="2 3">
    <name type="scientific">Malus domestica</name>
    <name type="common">Apple</name>
    <name type="synonym">Pyrus malus</name>
    <dbReference type="NCBI Taxonomy" id="3750"/>
    <lineage>
        <taxon>Eukaryota</taxon>
        <taxon>Viridiplantae</taxon>
        <taxon>Streptophyta</taxon>
        <taxon>Embryophyta</taxon>
        <taxon>Tracheophyta</taxon>
        <taxon>Spermatophyta</taxon>
        <taxon>Magnoliopsida</taxon>
        <taxon>eudicotyledons</taxon>
        <taxon>Gunneridae</taxon>
        <taxon>Pentapetalae</taxon>
        <taxon>rosids</taxon>
        <taxon>fabids</taxon>
        <taxon>Rosales</taxon>
        <taxon>Rosaceae</taxon>
        <taxon>Amygdaloideae</taxon>
        <taxon>Maleae</taxon>
        <taxon>Malus</taxon>
    </lineage>
</organism>
<protein>
    <submittedName>
        <fullName evidence="2">Uncharacterized protein</fullName>
    </submittedName>
</protein>
<evidence type="ECO:0000256" key="1">
    <source>
        <dbReference type="SAM" id="MobiDB-lite"/>
    </source>
</evidence>
<sequence length="146" mass="15467">MAYGKFVSSAVAQSSYTSSFRLGSSITASIRPGTVGMAATHAGVCLIIVLCCRYLELSSWITSGQTRRKVIGKTKKLKQGNTSSIQQPEVPSPTANGISSSSASAERTSNASDLCEIESSLCIDGSDTSTEQLEKRTFVSEAMRTK</sequence>
<evidence type="ECO:0000313" key="3">
    <source>
        <dbReference type="Proteomes" id="UP000290289"/>
    </source>
</evidence>
<dbReference type="EMBL" id="RDQH01000331">
    <property type="protein sequence ID" value="RXH97900.1"/>
    <property type="molecule type" value="Genomic_DNA"/>
</dbReference>
<dbReference type="Proteomes" id="UP000290289">
    <property type="component" value="Chromosome 5"/>
</dbReference>
<accession>A0A498JR39</accession>
<evidence type="ECO:0000313" key="2">
    <source>
        <dbReference type="EMBL" id="RXH97900.1"/>
    </source>
</evidence>